<dbReference type="EMBL" id="BAABAQ010000026">
    <property type="protein sequence ID" value="GAA4211072.1"/>
    <property type="molecule type" value="Genomic_DNA"/>
</dbReference>
<keyword evidence="3" id="KW-1185">Reference proteome</keyword>
<evidence type="ECO:0000313" key="3">
    <source>
        <dbReference type="Proteomes" id="UP001501251"/>
    </source>
</evidence>
<dbReference type="Proteomes" id="UP001501251">
    <property type="component" value="Unassembled WGS sequence"/>
</dbReference>
<reference evidence="3" key="1">
    <citation type="journal article" date="2019" name="Int. J. Syst. Evol. Microbiol.">
        <title>The Global Catalogue of Microorganisms (GCM) 10K type strain sequencing project: providing services to taxonomists for standard genome sequencing and annotation.</title>
        <authorList>
            <consortium name="The Broad Institute Genomics Platform"/>
            <consortium name="The Broad Institute Genome Sequencing Center for Infectious Disease"/>
            <person name="Wu L."/>
            <person name="Ma J."/>
        </authorList>
    </citation>
    <scope>NUCLEOTIDE SEQUENCE [LARGE SCALE GENOMIC DNA]</scope>
    <source>
        <strain evidence="3">JCM 17388</strain>
    </source>
</reference>
<proteinExistence type="predicted"/>
<gene>
    <name evidence="2" type="ORF">GCM10022252_79720</name>
</gene>
<accession>A0ABP8BNJ6</accession>
<organism evidence="2 3">
    <name type="scientific">Streptosporangium oxazolinicum</name>
    <dbReference type="NCBI Taxonomy" id="909287"/>
    <lineage>
        <taxon>Bacteria</taxon>
        <taxon>Bacillati</taxon>
        <taxon>Actinomycetota</taxon>
        <taxon>Actinomycetes</taxon>
        <taxon>Streptosporangiales</taxon>
        <taxon>Streptosporangiaceae</taxon>
        <taxon>Streptosporangium</taxon>
    </lineage>
</organism>
<dbReference type="RefSeq" id="WP_344923545.1">
    <property type="nucleotide sequence ID" value="NZ_BAABAQ010000026.1"/>
</dbReference>
<protein>
    <submittedName>
        <fullName evidence="2">Uncharacterized protein</fullName>
    </submittedName>
</protein>
<comment type="caution">
    <text evidence="2">The sequence shown here is derived from an EMBL/GenBank/DDBJ whole genome shotgun (WGS) entry which is preliminary data.</text>
</comment>
<evidence type="ECO:0000313" key="2">
    <source>
        <dbReference type="EMBL" id="GAA4211072.1"/>
    </source>
</evidence>
<name>A0ABP8BNJ6_9ACTN</name>
<sequence>MVEAGEPPGSEPVLRQPAAHLLQQGQQRRRDREERNGRGIALRDQVDVTGIPVVIGMIGQSTRVDPDMGRLFLLSPGEKVGETSQELMLAGTALEADHRKRLFASNLAFDVTIDETGPGPEGSNEFQEVAHAGKNGRVQLSFHRRHPRLSEQVYRILDIQPKRNKLSYSYLRGRAYQRSARITRTEFPAKDFGNT</sequence>
<feature type="region of interest" description="Disordered" evidence="1">
    <location>
        <begin position="1"/>
        <end position="38"/>
    </location>
</feature>
<evidence type="ECO:0000256" key="1">
    <source>
        <dbReference type="SAM" id="MobiDB-lite"/>
    </source>
</evidence>
<feature type="compositionally biased region" description="Basic and acidic residues" evidence="1">
    <location>
        <begin position="28"/>
        <end position="37"/>
    </location>
</feature>